<dbReference type="AlphaFoldDB" id="A0A1R3J830"/>
<evidence type="ECO:0000313" key="3">
    <source>
        <dbReference type="Proteomes" id="UP000187203"/>
    </source>
</evidence>
<proteinExistence type="predicted"/>
<organism evidence="2 3">
    <name type="scientific">Corchorus olitorius</name>
    <dbReference type="NCBI Taxonomy" id="93759"/>
    <lineage>
        <taxon>Eukaryota</taxon>
        <taxon>Viridiplantae</taxon>
        <taxon>Streptophyta</taxon>
        <taxon>Embryophyta</taxon>
        <taxon>Tracheophyta</taxon>
        <taxon>Spermatophyta</taxon>
        <taxon>Magnoliopsida</taxon>
        <taxon>eudicotyledons</taxon>
        <taxon>Gunneridae</taxon>
        <taxon>Pentapetalae</taxon>
        <taxon>rosids</taxon>
        <taxon>malvids</taxon>
        <taxon>Malvales</taxon>
        <taxon>Malvaceae</taxon>
        <taxon>Grewioideae</taxon>
        <taxon>Apeibeae</taxon>
        <taxon>Corchorus</taxon>
    </lineage>
</organism>
<evidence type="ECO:0000256" key="1">
    <source>
        <dbReference type="SAM" id="MobiDB-lite"/>
    </source>
</evidence>
<dbReference type="Proteomes" id="UP000187203">
    <property type="component" value="Unassembled WGS sequence"/>
</dbReference>
<keyword evidence="3" id="KW-1185">Reference proteome</keyword>
<evidence type="ECO:0000313" key="2">
    <source>
        <dbReference type="EMBL" id="OMO90992.1"/>
    </source>
</evidence>
<comment type="caution">
    <text evidence="2">The sequence shown here is derived from an EMBL/GenBank/DDBJ whole genome shotgun (WGS) entry which is preliminary data.</text>
</comment>
<gene>
    <name evidence="2" type="ORF">COLO4_18722</name>
</gene>
<reference evidence="3" key="1">
    <citation type="submission" date="2013-09" db="EMBL/GenBank/DDBJ databases">
        <title>Corchorus olitorius genome sequencing.</title>
        <authorList>
            <person name="Alam M."/>
            <person name="Haque M.S."/>
            <person name="Islam M.S."/>
            <person name="Emdad E.M."/>
            <person name="Islam M.M."/>
            <person name="Ahmed B."/>
            <person name="Halim A."/>
            <person name="Hossen Q.M.M."/>
            <person name="Hossain M.Z."/>
            <person name="Ahmed R."/>
            <person name="Khan M.M."/>
            <person name="Islam R."/>
            <person name="Rashid M.M."/>
            <person name="Khan S.A."/>
            <person name="Rahman M.S."/>
            <person name="Alam M."/>
            <person name="Yahiya A.S."/>
            <person name="Khan M.S."/>
            <person name="Azam M.S."/>
            <person name="Haque T."/>
            <person name="Lashkar M.Z.H."/>
            <person name="Akhand A.I."/>
            <person name="Morshed G."/>
            <person name="Roy S."/>
            <person name="Uddin K.S."/>
            <person name="Rabeya T."/>
            <person name="Hossain A.S."/>
            <person name="Chowdhury A."/>
            <person name="Snigdha A.R."/>
            <person name="Mortoza M.S."/>
            <person name="Matin S.A."/>
            <person name="Hoque S.M.E."/>
            <person name="Islam M.K."/>
            <person name="Roy D.K."/>
            <person name="Haider R."/>
            <person name="Moosa M.M."/>
            <person name="Elias S.M."/>
            <person name="Hasan A.M."/>
            <person name="Jahan S."/>
            <person name="Shafiuddin M."/>
            <person name="Mahmood N."/>
            <person name="Shommy N.S."/>
        </authorList>
    </citation>
    <scope>NUCLEOTIDE SEQUENCE [LARGE SCALE GENOMIC DNA]</scope>
    <source>
        <strain evidence="3">cv. O-4</strain>
    </source>
</reference>
<name>A0A1R3J830_9ROSI</name>
<feature type="region of interest" description="Disordered" evidence="1">
    <location>
        <begin position="1"/>
        <end position="78"/>
    </location>
</feature>
<dbReference type="EMBL" id="AWUE01016494">
    <property type="protein sequence ID" value="OMO90992.1"/>
    <property type="molecule type" value="Genomic_DNA"/>
</dbReference>
<sequence>MPKSRRFIREVSPTPSSGSKSLSRPSRFEGGGDGGFQMGAYGSGLSPLGRSGMGRCDGAQTLPAGSSIGGGEMLRRGSEQRGRLLDNLAFRGRQVARDLGMNDESCEIISKIPVKVVEQISEQNEEVEVTSKRRGKEIVETIDVIKDPETRRG</sequence>
<accession>A0A1R3J830</accession>
<protein>
    <submittedName>
        <fullName evidence="2">Uncharacterized protein</fullName>
    </submittedName>
</protein>
<feature type="compositionally biased region" description="Low complexity" evidence="1">
    <location>
        <begin position="12"/>
        <end position="25"/>
    </location>
</feature>